<dbReference type="EMBL" id="AMRA01000101">
    <property type="protein sequence ID" value="EKF22363.1"/>
    <property type="molecule type" value="Genomic_DNA"/>
</dbReference>
<dbReference type="STRING" id="1122247.GCA_000379865_02840"/>
<dbReference type="Pfam" id="PF18879">
    <property type="entry name" value="EspA_EspE"/>
    <property type="match status" value="1"/>
</dbReference>
<evidence type="ECO:0000313" key="2">
    <source>
        <dbReference type="Proteomes" id="UP000006265"/>
    </source>
</evidence>
<sequence>MGFGDFVDDAIDFVDDVTDRVGEVVEKTAEWVEDKARKLGLGRVADAARMVGRAAKALTIAPTPILRGGQFTIEQILATCGEGEPMERGEAFRDGASAFKAVGERLVAARPGSAWQGTAAKNYANKVSEQENDVAVMVDADTDMATNISDEADLVYRLRELLTRQHQWLADIGSWTQYLGAGGAPGRVMQVEIESWAVGMAMMECLPAAWNTWSDARGIADKIDTITRDEYTKTANEVTISDSTGDFDPPRGAQLETDPQVIRGYAGVQESVAEKTADAGRKVNFVAVRVANNHGLICAKTITAVAKAEAERSRATSQLKSLAADLGVKLYSAADKYEGVDEHEAQRFRQQMPGRR</sequence>
<dbReference type="Proteomes" id="UP000006265">
    <property type="component" value="Unassembled WGS sequence"/>
</dbReference>
<dbReference type="AlphaFoldDB" id="K5B7Q6"/>
<dbReference type="InterPro" id="IPR022536">
    <property type="entry name" value="EspC"/>
</dbReference>
<proteinExistence type="predicted"/>
<dbReference type="GO" id="GO:0009306">
    <property type="term" value="P:protein secretion"/>
    <property type="evidence" value="ECO:0007669"/>
    <property type="project" value="InterPro"/>
</dbReference>
<keyword evidence="2" id="KW-1185">Reference proteome</keyword>
<protein>
    <submittedName>
        <fullName evidence="1">Uncharacterized protein</fullName>
    </submittedName>
</protein>
<comment type="caution">
    <text evidence="1">The sequence shown here is derived from an EMBL/GenBank/DDBJ whole genome shotgun (WGS) entry which is preliminary data.</text>
</comment>
<evidence type="ECO:0000313" key="1">
    <source>
        <dbReference type="EMBL" id="EKF22363.1"/>
    </source>
</evidence>
<dbReference type="OrthoDB" id="4749834at2"/>
<organism evidence="1 2">
    <name type="scientific">Mycolicibacterium hassiacum (strain DSM 44199 / CIP 105218 / JCM 12690 / 3849)</name>
    <name type="common">Mycobacterium hassiacum</name>
    <dbReference type="NCBI Taxonomy" id="1122247"/>
    <lineage>
        <taxon>Bacteria</taxon>
        <taxon>Bacillati</taxon>
        <taxon>Actinomycetota</taxon>
        <taxon>Actinomycetes</taxon>
        <taxon>Mycobacteriales</taxon>
        <taxon>Mycobacteriaceae</taxon>
        <taxon>Mycolicibacterium</taxon>
    </lineage>
</organism>
<dbReference type="PATRIC" id="fig|1122247.3.peg.3511"/>
<dbReference type="RefSeq" id="WP_005630117.1">
    <property type="nucleotide sequence ID" value="NZ_AMRA01000101.1"/>
</dbReference>
<name>K5B7Q6_MYCHD</name>
<reference evidence="1 2" key="1">
    <citation type="journal article" date="2012" name="J. Bacteriol.">
        <title>Genome sequence of Mycobacterium hassiacum DSM 44199, a rare source of heat-stable mycobacterial proteins.</title>
        <authorList>
            <person name="Tiago I."/>
            <person name="Maranha A."/>
            <person name="Mendes V."/>
            <person name="Alarico S."/>
            <person name="Moynihan P.J."/>
            <person name="Clarke A.J."/>
            <person name="Macedo-Ribeiro S."/>
            <person name="Pereira P.J."/>
            <person name="Empadinhas N."/>
        </authorList>
    </citation>
    <scope>NUCLEOTIDE SEQUENCE [LARGE SCALE GENOMIC DNA]</scope>
    <source>
        <strain evidence="2">DSM 44199 / CIP 105218 / JCM 12690 / 3849</strain>
    </source>
</reference>
<gene>
    <name evidence="1" type="ORF">C731_3660</name>
</gene>
<dbReference type="Pfam" id="PF10824">
    <property type="entry name" value="T7SS_ESX_EspC"/>
    <property type="match status" value="1"/>
</dbReference>
<dbReference type="InterPro" id="IPR043796">
    <property type="entry name" value="ESX-1_EspA/EspE-like"/>
</dbReference>
<accession>K5B7Q6</accession>